<accession>A0ABW0CWV3</accession>
<organism evidence="1 2">
    <name type="scientific">Streptomyces coerulescens</name>
    <dbReference type="NCBI Taxonomy" id="29304"/>
    <lineage>
        <taxon>Bacteria</taxon>
        <taxon>Bacillati</taxon>
        <taxon>Actinomycetota</taxon>
        <taxon>Actinomycetes</taxon>
        <taxon>Kitasatosporales</taxon>
        <taxon>Streptomycetaceae</taxon>
        <taxon>Streptomyces</taxon>
    </lineage>
</organism>
<dbReference type="EMBL" id="JBHSKM010000044">
    <property type="protein sequence ID" value="MFC5219627.1"/>
    <property type="molecule type" value="Genomic_DNA"/>
</dbReference>
<gene>
    <name evidence="1" type="ORF">ACFPQ9_37965</name>
</gene>
<reference evidence="2" key="1">
    <citation type="journal article" date="2019" name="Int. J. Syst. Evol. Microbiol.">
        <title>The Global Catalogue of Microorganisms (GCM) 10K type strain sequencing project: providing services to taxonomists for standard genome sequencing and annotation.</title>
        <authorList>
            <consortium name="The Broad Institute Genomics Platform"/>
            <consortium name="The Broad Institute Genome Sequencing Center for Infectious Disease"/>
            <person name="Wu L."/>
            <person name="Ma J."/>
        </authorList>
    </citation>
    <scope>NUCLEOTIDE SEQUENCE [LARGE SCALE GENOMIC DNA]</scope>
    <source>
        <strain evidence="2">KCTC 42586</strain>
    </source>
</reference>
<dbReference type="RefSeq" id="WP_380863548.1">
    <property type="nucleotide sequence ID" value="NZ_JBHSKM010000044.1"/>
</dbReference>
<protein>
    <submittedName>
        <fullName evidence="1">Uncharacterized protein</fullName>
    </submittedName>
</protein>
<comment type="caution">
    <text evidence="1">The sequence shown here is derived from an EMBL/GenBank/DDBJ whole genome shotgun (WGS) entry which is preliminary data.</text>
</comment>
<keyword evidence="2" id="KW-1185">Reference proteome</keyword>
<proteinExistence type="predicted"/>
<evidence type="ECO:0000313" key="1">
    <source>
        <dbReference type="EMBL" id="MFC5219627.1"/>
    </source>
</evidence>
<sequence>MGTVLVELEYQPVPDDSGWSREFEQLASTAAARAQQVQNA</sequence>
<evidence type="ECO:0000313" key="2">
    <source>
        <dbReference type="Proteomes" id="UP001596263"/>
    </source>
</evidence>
<dbReference type="Proteomes" id="UP001596263">
    <property type="component" value="Unassembled WGS sequence"/>
</dbReference>
<name>A0ABW0CWV3_STRCD</name>